<evidence type="ECO:0000256" key="4">
    <source>
        <dbReference type="ARBA" id="ARBA00023242"/>
    </source>
</evidence>
<gene>
    <name evidence="9" type="primary">LOC107270434</name>
</gene>
<keyword evidence="5" id="KW-0963">Cytoplasm</keyword>
<keyword evidence="5" id="KW-0227">DNA damage</keyword>
<evidence type="ECO:0000259" key="7">
    <source>
        <dbReference type="Pfam" id="PF14500"/>
    </source>
</evidence>
<comment type="function">
    <text evidence="5">Key component of the cytosolic iron-sulfur protein assembly (CIA) complex, a multiprotein complex that mediates the incorporation of iron-sulfur cluster into apoproteins specifically involved in DNA metabolism and genomic integrity. In the CIA complex, MMS19 acts as an adapter between early-acting CIA components and a subset of cellular target iron-sulfur proteins.</text>
</comment>
<name>A0AAJ7FNS9_CEPCN</name>
<dbReference type="InterPro" id="IPR011989">
    <property type="entry name" value="ARM-like"/>
</dbReference>
<reference evidence="9" key="1">
    <citation type="submission" date="2025-08" db="UniProtKB">
        <authorList>
            <consortium name="RefSeq"/>
        </authorList>
    </citation>
    <scope>IDENTIFICATION</scope>
</reference>
<dbReference type="InterPro" id="IPR029240">
    <property type="entry name" value="MMS19_N"/>
</dbReference>
<feature type="domain" description="MMS19 N-terminal" evidence="7">
    <location>
        <begin position="46"/>
        <end position="306"/>
    </location>
</feature>
<dbReference type="KEGG" id="ccin:107270434"/>
<dbReference type="PANTHER" id="PTHR12891">
    <property type="entry name" value="DNA REPAIR/TRANSCRIPTION PROTEIN MET18/MMS19"/>
    <property type="match status" value="1"/>
</dbReference>
<keyword evidence="8" id="KW-1185">Reference proteome</keyword>
<dbReference type="InterPro" id="IPR024687">
    <property type="entry name" value="MMS19_C"/>
</dbReference>
<dbReference type="SUPFAM" id="SSF48371">
    <property type="entry name" value="ARM repeat"/>
    <property type="match status" value="2"/>
</dbReference>
<dbReference type="AlphaFoldDB" id="A0AAJ7FNS9"/>
<keyword evidence="5" id="KW-0234">DNA repair</keyword>
<evidence type="ECO:0000313" key="8">
    <source>
        <dbReference type="Proteomes" id="UP000694920"/>
    </source>
</evidence>
<dbReference type="Pfam" id="PF14500">
    <property type="entry name" value="MMS19_N"/>
    <property type="match status" value="1"/>
</dbReference>
<evidence type="ECO:0000313" key="9">
    <source>
        <dbReference type="RefSeq" id="XP_015600941.1"/>
    </source>
</evidence>
<dbReference type="GO" id="GO:0005634">
    <property type="term" value="C:nucleus"/>
    <property type="evidence" value="ECO:0007669"/>
    <property type="project" value="UniProtKB-SubCell"/>
</dbReference>
<dbReference type="Pfam" id="PF12460">
    <property type="entry name" value="MMS19_C"/>
    <property type="match status" value="1"/>
</dbReference>
<dbReference type="GO" id="GO:0016226">
    <property type="term" value="P:iron-sulfur cluster assembly"/>
    <property type="evidence" value="ECO:0007669"/>
    <property type="project" value="UniProtKB-UniRule"/>
</dbReference>
<sequence>MMACPMSSVFAEKLSVAFKDDNALIAECLDIALEIQKGHTKLVGLVEELGPFLTDKDVTLRLKGLIALSTVLSHLPKDFLNEIELNFITTFYCDRLKDHHSLIPAVLCGILAIVQMDNLPQDSPSRLFGVMFQHVHCQSHIRQDRKKIYLIFESLLRNRSGDLKAMGPDFVYDVISAMDGEKDPRNLMFLFNMLPYFIKEFPLGHLTEEMFEVIACYFPVDFETTAGKELDITRDAITKALVSCLCAIPQFAEFCIPLITEKLDSDLKLAKLDSLYLLSKGASTFGVDGLKNHLQELWPVLRKEVMSNGDPQIKNTGLEALRELVKALHSNSTVRQSFVEKIITDTRGSLCDVQLSLYWPAEKVLESVATADKDSCIQVLRAIVPLCLGQYSSKTATSDKVALIETLNSFIAISESYNFTIGSLPELTWTDIPYLYLNELTTQDTELKKKILFGLTVQKRSLNELHRTSLYDRISSEIERMNNEIRGVCHTSLLSFGQLYPNEILSVINNKLSVDIDSVESAVITCRLEALTAVARVPELGPEVLAKIVAVATSNNSEKSLAALSCLRKLVSTRNNDFDIHSFLYKEYNAIDRLVTSETGDFNQRLNLISNICRFIVRQLDVEDQQAVVNRYTDILINKISENNVVLLEGLLTPLRRNVYIQNSDTLLENLCNLAICSTSVDARRVSCKLISVLINKMEDGEHLERILNCMRERITDVLESEDSDINTKRATVSLHTWLTKAVITKGSWSSQDYLNYQLNMLRNDRVGYDAALAFTSLADKSEDTLTEENFCNIKIFYKQRIFQNVIQLNSTFDSESRQNYLIAITHLLQEVPHELLFMHLTQLVPLLVESLALDNGELILSTLTTLKFLLKTKNNVFLDQAQAFIPKFLKLSTYKEMKVRITALECLLSYCNYPTISILPFKQDVLDKLATPIDDRKRLVRKVAAQTRTRWFLVGSPGEPK</sequence>
<evidence type="ECO:0000256" key="3">
    <source>
        <dbReference type="ARBA" id="ARBA00022737"/>
    </source>
</evidence>
<keyword evidence="4 5" id="KW-0539">Nucleus</keyword>
<dbReference type="InterPro" id="IPR039920">
    <property type="entry name" value="MMS19"/>
</dbReference>
<dbReference type="GO" id="GO:0006281">
    <property type="term" value="P:DNA repair"/>
    <property type="evidence" value="ECO:0007669"/>
    <property type="project" value="UniProtKB-UniRule"/>
</dbReference>
<accession>A0AAJ7FNS9</accession>
<comment type="similarity">
    <text evidence="2 5">Belongs to the MET18/MMS19 family.</text>
</comment>
<dbReference type="Gene3D" id="1.25.10.10">
    <property type="entry name" value="Leucine-rich Repeat Variant"/>
    <property type="match status" value="2"/>
</dbReference>
<protein>
    <recommendedName>
        <fullName evidence="5">MMS19 nucleotide excision repair protein</fullName>
    </recommendedName>
</protein>
<dbReference type="GeneID" id="107270434"/>
<dbReference type="CTD" id="64210"/>
<evidence type="ECO:0000259" key="6">
    <source>
        <dbReference type="Pfam" id="PF12460"/>
    </source>
</evidence>
<comment type="subunit">
    <text evidence="5">Component of the CIA complex.</text>
</comment>
<dbReference type="GO" id="GO:0097361">
    <property type="term" value="C:cytosolic [4Fe-4S] assembly targeting complex"/>
    <property type="evidence" value="ECO:0007669"/>
    <property type="project" value="UniProtKB-UniRule"/>
</dbReference>
<evidence type="ECO:0000256" key="5">
    <source>
        <dbReference type="RuleBase" id="RU367072"/>
    </source>
</evidence>
<evidence type="ECO:0000256" key="1">
    <source>
        <dbReference type="ARBA" id="ARBA00004123"/>
    </source>
</evidence>
<dbReference type="Proteomes" id="UP000694920">
    <property type="component" value="Unplaced"/>
</dbReference>
<dbReference type="GO" id="GO:0005819">
    <property type="term" value="C:spindle"/>
    <property type="evidence" value="ECO:0007669"/>
    <property type="project" value="UniProtKB-SubCell"/>
</dbReference>
<organism evidence="8 9">
    <name type="scientific">Cephus cinctus</name>
    <name type="common">Wheat stem sawfly</name>
    <dbReference type="NCBI Taxonomy" id="211228"/>
    <lineage>
        <taxon>Eukaryota</taxon>
        <taxon>Metazoa</taxon>
        <taxon>Ecdysozoa</taxon>
        <taxon>Arthropoda</taxon>
        <taxon>Hexapoda</taxon>
        <taxon>Insecta</taxon>
        <taxon>Pterygota</taxon>
        <taxon>Neoptera</taxon>
        <taxon>Endopterygota</taxon>
        <taxon>Hymenoptera</taxon>
        <taxon>Cephoidea</taxon>
        <taxon>Cephidae</taxon>
        <taxon>Cephus</taxon>
    </lineage>
</organism>
<keyword evidence="5" id="KW-0206">Cytoskeleton</keyword>
<keyword evidence="3" id="KW-0677">Repeat</keyword>
<evidence type="ECO:0000256" key="2">
    <source>
        <dbReference type="ARBA" id="ARBA00009340"/>
    </source>
</evidence>
<dbReference type="GO" id="GO:0051604">
    <property type="term" value="P:protein maturation"/>
    <property type="evidence" value="ECO:0007669"/>
    <property type="project" value="UniProtKB-UniRule"/>
</dbReference>
<comment type="subcellular location">
    <subcellularLocation>
        <location evidence="5">Cytoplasm</location>
        <location evidence="5">Cytoskeleton</location>
        <location evidence="5">Spindle</location>
    </subcellularLocation>
    <subcellularLocation>
        <location evidence="1 5">Nucleus</location>
    </subcellularLocation>
</comment>
<dbReference type="PANTHER" id="PTHR12891:SF0">
    <property type="entry name" value="MMS19 NUCLEOTIDE EXCISION REPAIR PROTEIN HOMOLOG"/>
    <property type="match status" value="1"/>
</dbReference>
<dbReference type="InterPro" id="IPR016024">
    <property type="entry name" value="ARM-type_fold"/>
</dbReference>
<proteinExistence type="inferred from homology"/>
<dbReference type="RefSeq" id="XP_015600941.1">
    <property type="nucleotide sequence ID" value="XM_015745455.2"/>
</dbReference>
<feature type="domain" description="MMS19 C-terminal" evidence="6">
    <location>
        <begin position="529"/>
        <end position="909"/>
    </location>
</feature>